<dbReference type="RefSeq" id="WP_123289469.1">
    <property type="nucleotide sequence ID" value="NZ_RJVA01000010.1"/>
</dbReference>
<name>A0A3N1VG11_9BACT</name>
<dbReference type="InterPro" id="IPR051081">
    <property type="entry name" value="HTH_MetalResp_TranReg"/>
</dbReference>
<proteinExistence type="predicted"/>
<dbReference type="Gene3D" id="1.10.10.10">
    <property type="entry name" value="Winged helix-like DNA-binding domain superfamily/Winged helix DNA-binding domain"/>
    <property type="match status" value="1"/>
</dbReference>
<dbReference type="Proteomes" id="UP000276223">
    <property type="component" value="Unassembled WGS sequence"/>
</dbReference>
<dbReference type="InterPro" id="IPR011991">
    <property type="entry name" value="ArsR-like_HTH"/>
</dbReference>
<organism evidence="5 6">
    <name type="scientific">Desulfosoma caldarium</name>
    <dbReference type="NCBI Taxonomy" id="610254"/>
    <lineage>
        <taxon>Bacteria</taxon>
        <taxon>Pseudomonadati</taxon>
        <taxon>Thermodesulfobacteriota</taxon>
        <taxon>Syntrophobacteria</taxon>
        <taxon>Syntrophobacterales</taxon>
        <taxon>Syntrophobacteraceae</taxon>
        <taxon>Desulfosoma</taxon>
    </lineage>
</organism>
<evidence type="ECO:0000256" key="1">
    <source>
        <dbReference type="ARBA" id="ARBA00023015"/>
    </source>
</evidence>
<feature type="domain" description="HTH arsR-type" evidence="4">
    <location>
        <begin position="3"/>
        <end position="97"/>
    </location>
</feature>
<dbReference type="Pfam" id="PF01022">
    <property type="entry name" value="HTH_5"/>
    <property type="match status" value="1"/>
</dbReference>
<dbReference type="InterPro" id="IPR036388">
    <property type="entry name" value="WH-like_DNA-bd_sf"/>
</dbReference>
<dbReference type="GO" id="GO:0003700">
    <property type="term" value="F:DNA-binding transcription factor activity"/>
    <property type="evidence" value="ECO:0007669"/>
    <property type="project" value="InterPro"/>
</dbReference>
<dbReference type="AlphaFoldDB" id="A0A3N1VG11"/>
<keyword evidence="2" id="KW-0238">DNA-binding</keyword>
<dbReference type="SMART" id="SM00418">
    <property type="entry name" value="HTH_ARSR"/>
    <property type="match status" value="1"/>
</dbReference>
<dbReference type="InterPro" id="IPR001845">
    <property type="entry name" value="HTH_ArsR_DNA-bd_dom"/>
</dbReference>
<evidence type="ECO:0000313" key="5">
    <source>
        <dbReference type="EMBL" id="ROR01774.1"/>
    </source>
</evidence>
<evidence type="ECO:0000256" key="2">
    <source>
        <dbReference type="ARBA" id="ARBA00023125"/>
    </source>
</evidence>
<dbReference type="NCBIfam" id="NF033788">
    <property type="entry name" value="HTH_metalloreg"/>
    <property type="match status" value="1"/>
</dbReference>
<keyword evidence="1" id="KW-0805">Transcription regulation</keyword>
<dbReference type="EMBL" id="RJVA01000010">
    <property type="protein sequence ID" value="ROR01774.1"/>
    <property type="molecule type" value="Genomic_DNA"/>
</dbReference>
<dbReference type="PRINTS" id="PR00778">
    <property type="entry name" value="HTHARSR"/>
</dbReference>
<dbReference type="SUPFAM" id="SSF46785">
    <property type="entry name" value="Winged helix' DNA-binding domain"/>
    <property type="match status" value="1"/>
</dbReference>
<dbReference type="PANTHER" id="PTHR33154">
    <property type="entry name" value="TRANSCRIPTIONAL REGULATOR, ARSR FAMILY"/>
    <property type="match status" value="1"/>
</dbReference>
<dbReference type="GO" id="GO:0003677">
    <property type="term" value="F:DNA binding"/>
    <property type="evidence" value="ECO:0007669"/>
    <property type="project" value="UniProtKB-KW"/>
</dbReference>
<evidence type="ECO:0000256" key="3">
    <source>
        <dbReference type="ARBA" id="ARBA00023163"/>
    </source>
</evidence>
<dbReference type="PROSITE" id="PS50987">
    <property type="entry name" value="HTH_ARSR_2"/>
    <property type="match status" value="1"/>
</dbReference>
<comment type="caution">
    <text evidence="5">The sequence shown here is derived from an EMBL/GenBank/DDBJ whole genome shotgun (WGS) entry which is preliminary data.</text>
</comment>
<protein>
    <submittedName>
        <fullName evidence="5">ArsR family transcriptional regulator</fullName>
    </submittedName>
</protein>
<dbReference type="CDD" id="cd00090">
    <property type="entry name" value="HTH_ARSR"/>
    <property type="match status" value="1"/>
</dbReference>
<evidence type="ECO:0000313" key="6">
    <source>
        <dbReference type="Proteomes" id="UP000276223"/>
    </source>
</evidence>
<gene>
    <name evidence="5" type="ORF">EDC27_0960</name>
</gene>
<keyword evidence="3" id="KW-0804">Transcription</keyword>
<sequence>MTIRHERLEKAAEMLRAVAHPVRLSILQILEDGEKNVTEICQSLGSAQSYTSQQLNLLKSRGVLASRKDGTQVFYRIAFPGVLKIIQCVCAQDPEAPEPLG</sequence>
<keyword evidence="6" id="KW-1185">Reference proteome</keyword>
<reference evidence="5 6" key="1">
    <citation type="submission" date="2018-11" db="EMBL/GenBank/DDBJ databases">
        <title>Genomic Encyclopedia of Type Strains, Phase IV (KMG-IV): sequencing the most valuable type-strain genomes for metagenomic binning, comparative biology and taxonomic classification.</title>
        <authorList>
            <person name="Goeker M."/>
        </authorList>
    </citation>
    <scope>NUCLEOTIDE SEQUENCE [LARGE SCALE GENOMIC DNA]</scope>
    <source>
        <strain evidence="5 6">DSM 22027</strain>
    </source>
</reference>
<accession>A0A3N1VG11</accession>
<dbReference type="OrthoDB" id="9800049at2"/>
<dbReference type="InterPro" id="IPR036390">
    <property type="entry name" value="WH_DNA-bd_sf"/>
</dbReference>
<evidence type="ECO:0000259" key="4">
    <source>
        <dbReference type="PROSITE" id="PS50987"/>
    </source>
</evidence>
<dbReference type="PANTHER" id="PTHR33154:SF18">
    <property type="entry name" value="ARSENICAL RESISTANCE OPERON REPRESSOR"/>
    <property type="match status" value="1"/>
</dbReference>